<protein>
    <submittedName>
        <fullName evidence="1">Uncharacterized protein</fullName>
    </submittedName>
</protein>
<evidence type="ECO:0000313" key="2">
    <source>
        <dbReference type="Proteomes" id="UP000230137"/>
    </source>
</evidence>
<gene>
    <name evidence="1" type="ORF">COX60_02815</name>
</gene>
<reference evidence="2" key="1">
    <citation type="submission" date="2017-09" db="EMBL/GenBank/DDBJ databases">
        <title>Depth-based differentiation of microbial function through sediment-hosted aquifers and enrichment of novel symbionts in the deep terrestrial subsurface.</title>
        <authorList>
            <person name="Probst A.J."/>
            <person name="Ladd B."/>
            <person name="Jarett J.K."/>
            <person name="Geller-Mcgrath D.E."/>
            <person name="Sieber C.M.K."/>
            <person name="Emerson J.B."/>
            <person name="Anantharaman K."/>
            <person name="Thomas B.C."/>
            <person name="Malmstrom R."/>
            <person name="Stieglmeier M."/>
            <person name="Klingl A."/>
            <person name="Woyke T."/>
            <person name="Ryan C.M."/>
            <person name="Banfield J.F."/>
        </authorList>
    </citation>
    <scope>NUCLEOTIDE SEQUENCE [LARGE SCALE GENOMIC DNA]</scope>
</reference>
<proteinExistence type="predicted"/>
<accession>A0A2M7W4C3</accession>
<evidence type="ECO:0000313" key="1">
    <source>
        <dbReference type="EMBL" id="PJA20084.1"/>
    </source>
</evidence>
<organism evidence="1 2">
    <name type="scientific">Candidatus Berkelbacteria bacterium CG_4_10_14_0_2_um_filter_35_9_33_12</name>
    <dbReference type="NCBI Taxonomy" id="1974499"/>
    <lineage>
        <taxon>Bacteria</taxon>
        <taxon>Candidatus Berkelbacteria</taxon>
    </lineage>
</organism>
<sequence length="101" mass="11911">MIDRFKKIVLIKKMVSNLPCPICKKPFERNNIFIRGEVDNLMIVDSICNNHQNNKLFNLMITITSNGDQPETLNYNDYLDFKNNVNKYDQSRLLSKSRNKK</sequence>
<dbReference type="AlphaFoldDB" id="A0A2M7W4C3"/>
<comment type="caution">
    <text evidence="1">The sequence shown here is derived from an EMBL/GenBank/DDBJ whole genome shotgun (WGS) entry which is preliminary data.</text>
</comment>
<name>A0A2M7W4C3_9BACT</name>
<dbReference type="EMBL" id="PFQF01000039">
    <property type="protein sequence ID" value="PJA20084.1"/>
    <property type="molecule type" value="Genomic_DNA"/>
</dbReference>
<dbReference type="Proteomes" id="UP000230137">
    <property type="component" value="Unassembled WGS sequence"/>
</dbReference>